<keyword evidence="2" id="KW-1185">Reference proteome</keyword>
<feature type="non-terminal residue" evidence="1">
    <location>
        <position position="614"/>
    </location>
</feature>
<comment type="caution">
    <text evidence="1">The sequence shown here is derived from an EMBL/GenBank/DDBJ whole genome shotgun (WGS) entry which is preliminary data.</text>
</comment>
<sequence>LKPAAQPILACNEHINKQGGPDGQHINIEGLFKSLSEDAGKLMKEKERGRKFGTLAPSSHSFCTCWSLAINPSFLEPTFHVGILTRPPLWDPHGHKSFTEVLVLLPFQGALCMESHLGMHECPINTVPTEVKRRPFCQQWPTSPFVSAWHSHRLDCLSSSLPSLLRCNCPGFFFPLCNGCPNQLHPLHLQQWTEEGGHSAIYLPDISSIWEPGATHSPLTSNITHYLAPLPLPALFIEWLFNGGVLFVQSDIIYTFFHSSWRALSFWITTDMLKYCMWSSDNLFPSLYGMELGQKYNISHRLKDTKKALTYVNPFRQNIPLKSRAIIWDPFNQNHEIMLCLPRDAQFLNIKKHNDEVAHRAASPMRGRKDSDCETVVLPSRLPEDLNWKSYLENLLLRWFHHCLDLLSLLLGCSAMKASKLASDLQTQKNVMGLARNAPLQSAVYSCPSKSRQVGSHYGALAPVYPHISPLLHFSLQSEICPQALGLLKELKKLALPKDLGSYEDVPYWRFVWDREGNQSPAVNTEKEIEGLQGLLCVIPVTGYLAGGEEMIPTSRKLLQLFVWEDSPRHNLLHKHSQVNYVVWKKERKKEQDKGGEQVYGASKQKIACSDAIP</sequence>
<name>V8NPK0_OPHHA</name>
<reference evidence="1 2" key="1">
    <citation type="journal article" date="2013" name="Proc. Natl. Acad. Sci. U.S.A.">
        <title>The king cobra genome reveals dynamic gene evolution and adaptation in the snake venom system.</title>
        <authorList>
            <person name="Vonk F.J."/>
            <person name="Casewell N.R."/>
            <person name="Henkel C.V."/>
            <person name="Heimberg A.M."/>
            <person name="Jansen H.J."/>
            <person name="McCleary R.J."/>
            <person name="Kerkkamp H.M."/>
            <person name="Vos R.A."/>
            <person name="Guerreiro I."/>
            <person name="Calvete J.J."/>
            <person name="Wuster W."/>
            <person name="Woods A.E."/>
            <person name="Logan J.M."/>
            <person name="Harrison R.A."/>
            <person name="Castoe T.A."/>
            <person name="de Koning A.P."/>
            <person name="Pollock D.D."/>
            <person name="Yandell M."/>
            <person name="Calderon D."/>
            <person name="Renjifo C."/>
            <person name="Currier R.B."/>
            <person name="Salgado D."/>
            <person name="Pla D."/>
            <person name="Sanz L."/>
            <person name="Hyder A.S."/>
            <person name="Ribeiro J.M."/>
            <person name="Arntzen J.W."/>
            <person name="van den Thillart G.E."/>
            <person name="Boetzer M."/>
            <person name="Pirovano W."/>
            <person name="Dirks R.P."/>
            <person name="Spaink H.P."/>
            <person name="Duboule D."/>
            <person name="McGlinn E."/>
            <person name="Kini R.M."/>
            <person name="Richardson M.K."/>
        </authorList>
    </citation>
    <scope>NUCLEOTIDE SEQUENCE</scope>
    <source>
        <tissue evidence="1">Blood</tissue>
    </source>
</reference>
<gene>
    <name evidence="1" type="ORF">L345_10013</name>
</gene>
<dbReference type="Proteomes" id="UP000018936">
    <property type="component" value="Unassembled WGS sequence"/>
</dbReference>
<dbReference type="AlphaFoldDB" id="V8NPK0"/>
<proteinExistence type="predicted"/>
<protein>
    <submittedName>
        <fullName evidence="1">Uncharacterized protein</fullName>
    </submittedName>
</protein>
<feature type="non-terminal residue" evidence="1">
    <location>
        <position position="1"/>
    </location>
</feature>
<evidence type="ECO:0000313" key="1">
    <source>
        <dbReference type="EMBL" id="ETE64219.1"/>
    </source>
</evidence>
<evidence type="ECO:0000313" key="2">
    <source>
        <dbReference type="Proteomes" id="UP000018936"/>
    </source>
</evidence>
<dbReference type="EMBL" id="AZIM01002351">
    <property type="protein sequence ID" value="ETE64219.1"/>
    <property type="molecule type" value="Genomic_DNA"/>
</dbReference>
<accession>V8NPK0</accession>
<organism evidence="1 2">
    <name type="scientific">Ophiophagus hannah</name>
    <name type="common">King cobra</name>
    <name type="synonym">Naja hannah</name>
    <dbReference type="NCBI Taxonomy" id="8665"/>
    <lineage>
        <taxon>Eukaryota</taxon>
        <taxon>Metazoa</taxon>
        <taxon>Chordata</taxon>
        <taxon>Craniata</taxon>
        <taxon>Vertebrata</taxon>
        <taxon>Euteleostomi</taxon>
        <taxon>Lepidosauria</taxon>
        <taxon>Squamata</taxon>
        <taxon>Bifurcata</taxon>
        <taxon>Unidentata</taxon>
        <taxon>Episquamata</taxon>
        <taxon>Toxicofera</taxon>
        <taxon>Serpentes</taxon>
        <taxon>Colubroidea</taxon>
        <taxon>Elapidae</taxon>
        <taxon>Elapinae</taxon>
        <taxon>Ophiophagus</taxon>
    </lineage>
</organism>